<feature type="chain" id="PRO_5041677376" evidence="5">
    <location>
        <begin position="27"/>
        <end position="165"/>
    </location>
</feature>
<evidence type="ECO:0000256" key="5">
    <source>
        <dbReference type="SAM" id="SignalP"/>
    </source>
</evidence>
<evidence type="ECO:0000259" key="6">
    <source>
        <dbReference type="Pfam" id="PF00877"/>
    </source>
</evidence>
<keyword evidence="4" id="KW-0788">Thiol protease</keyword>
<evidence type="ECO:0000256" key="2">
    <source>
        <dbReference type="ARBA" id="ARBA00022670"/>
    </source>
</evidence>
<keyword evidence="8" id="KW-1185">Reference proteome</keyword>
<evidence type="ECO:0000256" key="1">
    <source>
        <dbReference type="ARBA" id="ARBA00007074"/>
    </source>
</evidence>
<dbReference type="GO" id="GO:0006508">
    <property type="term" value="P:proteolysis"/>
    <property type="evidence" value="ECO:0007669"/>
    <property type="project" value="UniProtKB-KW"/>
</dbReference>
<evidence type="ECO:0000256" key="4">
    <source>
        <dbReference type="ARBA" id="ARBA00022807"/>
    </source>
</evidence>
<keyword evidence="5" id="KW-0732">Signal</keyword>
<feature type="domain" description="NlpC/P60" evidence="6">
    <location>
        <begin position="55"/>
        <end position="163"/>
    </location>
</feature>
<dbReference type="Proteomes" id="UP001178662">
    <property type="component" value="Chromosome"/>
</dbReference>
<evidence type="ECO:0000313" key="8">
    <source>
        <dbReference type="Proteomes" id="UP001178662"/>
    </source>
</evidence>
<gene>
    <name evidence="7" type="ORF">P0Y55_07235</name>
</gene>
<comment type="similarity">
    <text evidence="1">Belongs to the peptidase C40 family.</text>
</comment>
<dbReference type="Pfam" id="PF00877">
    <property type="entry name" value="NLPC_P60"/>
    <property type="match status" value="1"/>
</dbReference>
<accession>A0AA95F040</accession>
<dbReference type="InterPro" id="IPR000064">
    <property type="entry name" value="NLP_P60_dom"/>
</dbReference>
<dbReference type="Gene3D" id="3.90.1720.10">
    <property type="entry name" value="endopeptidase domain like (from Nostoc punctiforme)"/>
    <property type="match status" value="1"/>
</dbReference>
<protein>
    <submittedName>
        <fullName evidence="7">C40 family peptidase</fullName>
    </submittedName>
</protein>
<dbReference type="GO" id="GO:0008234">
    <property type="term" value="F:cysteine-type peptidase activity"/>
    <property type="evidence" value="ECO:0007669"/>
    <property type="project" value="UniProtKB-KW"/>
</dbReference>
<organism evidence="7 8">
    <name type="scientific">Candidatus Cohnella colombiensis</name>
    <dbReference type="NCBI Taxonomy" id="3121368"/>
    <lineage>
        <taxon>Bacteria</taxon>
        <taxon>Bacillati</taxon>
        <taxon>Bacillota</taxon>
        <taxon>Bacilli</taxon>
        <taxon>Bacillales</taxon>
        <taxon>Paenibacillaceae</taxon>
        <taxon>Cohnella</taxon>
    </lineage>
</organism>
<dbReference type="InterPro" id="IPR038765">
    <property type="entry name" value="Papain-like_cys_pep_sf"/>
</dbReference>
<name>A0AA95F040_9BACL</name>
<proteinExistence type="inferred from homology"/>
<evidence type="ECO:0000313" key="7">
    <source>
        <dbReference type="EMBL" id="WEK55832.1"/>
    </source>
</evidence>
<keyword evidence="3" id="KW-0378">Hydrolase</keyword>
<sequence>MNNNHRFSKKFLSIALSATIGLSAIAAGQAQPVAAATVTTSKATKIINLGDNYLGVKYKFGASTNITSAFDCSSFTKYIFGKYGVKLPRVSSAQAKVGKYVSKSNLKKGDLVFFSTARTGKKIGHVAVYAGNNKILHTYGKPGVTFSNLNSSHWKSHYVTARRVL</sequence>
<dbReference type="AlphaFoldDB" id="A0AA95F040"/>
<dbReference type="InterPro" id="IPR051202">
    <property type="entry name" value="Peptidase_C40"/>
</dbReference>
<dbReference type="EMBL" id="CP119317">
    <property type="protein sequence ID" value="WEK55832.1"/>
    <property type="molecule type" value="Genomic_DNA"/>
</dbReference>
<evidence type="ECO:0000256" key="3">
    <source>
        <dbReference type="ARBA" id="ARBA00022801"/>
    </source>
</evidence>
<keyword evidence="2" id="KW-0645">Protease</keyword>
<reference evidence="7" key="1">
    <citation type="submission" date="2023-03" db="EMBL/GenBank/DDBJ databases">
        <title>Andean soil-derived lignocellulolytic bacterial consortium as a source of novel taxa and putative plastic-active enzymes.</title>
        <authorList>
            <person name="Diaz-Garcia L."/>
            <person name="Chuvochina M."/>
            <person name="Feuerriegel G."/>
            <person name="Bunk B."/>
            <person name="Sproer C."/>
            <person name="Streit W.R."/>
            <person name="Rodriguez L.M."/>
            <person name="Overmann J."/>
            <person name="Jimenez D.J."/>
        </authorList>
    </citation>
    <scope>NUCLEOTIDE SEQUENCE</scope>
    <source>
        <strain evidence="7">MAG 2441</strain>
    </source>
</reference>
<feature type="signal peptide" evidence="5">
    <location>
        <begin position="1"/>
        <end position="26"/>
    </location>
</feature>
<dbReference type="PANTHER" id="PTHR47053:SF1">
    <property type="entry name" value="MUREIN DD-ENDOPEPTIDASE MEPH-RELATED"/>
    <property type="match status" value="1"/>
</dbReference>
<dbReference type="SUPFAM" id="SSF54001">
    <property type="entry name" value="Cysteine proteinases"/>
    <property type="match status" value="1"/>
</dbReference>
<dbReference type="PANTHER" id="PTHR47053">
    <property type="entry name" value="MUREIN DD-ENDOPEPTIDASE MEPH-RELATED"/>
    <property type="match status" value="1"/>
</dbReference>